<keyword evidence="2" id="KW-0614">Plasmid</keyword>
<feature type="transmembrane region" description="Helical" evidence="1">
    <location>
        <begin position="58"/>
        <end position="79"/>
    </location>
</feature>
<proteinExistence type="predicted"/>
<dbReference type="AlphaFoldDB" id="A0A0H3X0Q6"/>
<keyword evidence="1" id="KW-0472">Membrane</keyword>
<geneLocation type="plasmid" evidence="2 3">
    <name>pPF72-2</name>
</geneLocation>
<reference evidence="2" key="1">
    <citation type="submission" date="2016-06" db="EMBL/GenBank/DDBJ databases">
        <title>Complete Genome Sequence of Pandoraea faecigallinarum DSM-23572.</title>
        <authorList>
            <person name="Yong D."/>
            <person name="Ee R."/>
            <person name="Lim Y.-L."/>
            <person name="Yin W.-F."/>
            <person name="Chan K.-G."/>
        </authorList>
    </citation>
    <scope>NUCLEOTIDE SEQUENCE</scope>
    <source>
        <strain evidence="2">DSM 23572</strain>
        <plasmid evidence="2">pPF72-2</plasmid>
    </source>
</reference>
<keyword evidence="3" id="KW-1185">Reference proteome</keyword>
<protein>
    <submittedName>
        <fullName evidence="2">Uncharacterized protein</fullName>
    </submittedName>
</protein>
<dbReference type="OrthoDB" id="9007827at2"/>
<evidence type="ECO:0000313" key="2">
    <source>
        <dbReference type="EMBL" id="AKM33537.1"/>
    </source>
</evidence>
<dbReference type="KEGG" id="pfg:AB870_25565"/>
<feature type="transmembrane region" description="Helical" evidence="1">
    <location>
        <begin position="91"/>
        <end position="111"/>
    </location>
</feature>
<evidence type="ECO:0000256" key="1">
    <source>
        <dbReference type="SAM" id="Phobius"/>
    </source>
</evidence>
<dbReference type="PATRIC" id="fig|656179.3.peg.5510"/>
<keyword evidence="1" id="KW-0812">Transmembrane</keyword>
<gene>
    <name evidence="2" type="ORF">AB870_25565</name>
</gene>
<dbReference type="Proteomes" id="UP000035651">
    <property type="component" value="Plasmid pPF72-2"/>
</dbReference>
<name>A0A0H3X0Q6_9BURK</name>
<accession>A0A0H3X0Q6</accession>
<organism evidence="2 3">
    <name type="scientific">Pandoraea faecigallinarum</name>
    <dbReference type="NCBI Taxonomy" id="656179"/>
    <lineage>
        <taxon>Bacteria</taxon>
        <taxon>Pseudomonadati</taxon>
        <taxon>Pseudomonadota</taxon>
        <taxon>Betaproteobacteria</taxon>
        <taxon>Burkholderiales</taxon>
        <taxon>Burkholderiaceae</taxon>
        <taxon>Pandoraea</taxon>
    </lineage>
</organism>
<dbReference type="RefSeq" id="WP_047909495.1">
    <property type="nucleotide sequence ID" value="NZ_CP011809.2"/>
</dbReference>
<evidence type="ECO:0000313" key="3">
    <source>
        <dbReference type="Proteomes" id="UP000035651"/>
    </source>
</evidence>
<sequence>MFGVAAVIATKAYKWIAPILLGRRKGETLPERVKRVADDQERDRIKQRALNMGRERALHVRSINVGVLFAFMVLVGTVLPRVGFPCKQEVVLAFGAYVIVGYLAGLLFKVVPAEAMAGLNWNSRLDVRLYYVWLWPLNVYKRITRKH</sequence>
<dbReference type="EMBL" id="CP011809">
    <property type="protein sequence ID" value="AKM33537.1"/>
    <property type="molecule type" value="Genomic_DNA"/>
</dbReference>
<keyword evidence="1" id="KW-1133">Transmembrane helix</keyword>